<reference evidence="14" key="2">
    <citation type="submission" date="2020-10" db="EMBL/GenBank/DDBJ databases">
        <authorList>
            <person name="Cooper E.A."/>
            <person name="Brenton Z.W."/>
            <person name="Flinn B.S."/>
            <person name="Jenkins J."/>
            <person name="Shu S."/>
            <person name="Flowers D."/>
            <person name="Luo F."/>
            <person name="Wang Y."/>
            <person name="Xia P."/>
            <person name="Barry K."/>
            <person name="Daum C."/>
            <person name="Lipzen A."/>
            <person name="Yoshinaga Y."/>
            <person name="Schmutz J."/>
            <person name="Saski C."/>
            <person name="Vermerris W."/>
            <person name="Kresovich S."/>
        </authorList>
    </citation>
    <scope>NUCLEOTIDE SEQUENCE</scope>
</reference>
<keyword evidence="5" id="KW-0808">Transferase</keyword>
<dbReference type="InterPro" id="IPR052088">
    <property type="entry name" value="E3_ubiquitin-ligase_SINA"/>
</dbReference>
<dbReference type="InterPro" id="IPR001841">
    <property type="entry name" value="Znf_RING"/>
</dbReference>
<feature type="region of interest" description="Disordered" evidence="11">
    <location>
        <begin position="141"/>
        <end position="171"/>
    </location>
</feature>
<dbReference type="PANTHER" id="PTHR10315">
    <property type="entry name" value="E3 UBIQUITIN PROTEIN LIGASE SIAH"/>
    <property type="match status" value="1"/>
</dbReference>
<dbReference type="Gene3D" id="3.30.40.10">
    <property type="entry name" value="Zinc/RING finger domain, C3HC4 (zinc finger)"/>
    <property type="match status" value="2"/>
</dbReference>
<dbReference type="Pfam" id="PF21361">
    <property type="entry name" value="Sina_ZnF"/>
    <property type="match status" value="1"/>
</dbReference>
<dbReference type="Pfam" id="PF21362">
    <property type="entry name" value="Sina_RING"/>
    <property type="match status" value="1"/>
</dbReference>
<feature type="compositionally biased region" description="Basic and acidic residues" evidence="11">
    <location>
        <begin position="78"/>
        <end position="88"/>
    </location>
</feature>
<evidence type="ECO:0000256" key="11">
    <source>
        <dbReference type="SAM" id="MobiDB-lite"/>
    </source>
</evidence>
<evidence type="ECO:0000256" key="4">
    <source>
        <dbReference type="ARBA" id="ARBA00012483"/>
    </source>
</evidence>
<dbReference type="Proteomes" id="UP000807115">
    <property type="component" value="Chromosome 9"/>
</dbReference>
<evidence type="ECO:0000256" key="9">
    <source>
        <dbReference type="ARBA" id="ARBA00022833"/>
    </source>
</evidence>
<keyword evidence="8" id="KW-0833">Ubl conjugation pathway</keyword>
<feature type="domain" description="RING-type" evidence="12">
    <location>
        <begin position="187"/>
        <end position="225"/>
    </location>
</feature>
<dbReference type="AlphaFoldDB" id="A0A921QB39"/>
<keyword evidence="7 10" id="KW-0863">Zinc-finger</keyword>
<dbReference type="PANTHER" id="PTHR10315:SF96">
    <property type="entry name" value="SIAH-TYPE DOMAIN-CONTAINING PROTEIN"/>
    <property type="match status" value="1"/>
</dbReference>
<dbReference type="InterPro" id="IPR013010">
    <property type="entry name" value="Znf_SIAH"/>
</dbReference>
<evidence type="ECO:0000256" key="3">
    <source>
        <dbReference type="ARBA" id="ARBA00009119"/>
    </source>
</evidence>
<evidence type="ECO:0000259" key="13">
    <source>
        <dbReference type="PROSITE" id="PS51081"/>
    </source>
</evidence>
<feature type="compositionally biased region" description="Acidic residues" evidence="11">
    <location>
        <begin position="68"/>
        <end position="77"/>
    </location>
</feature>
<dbReference type="SUPFAM" id="SSF49599">
    <property type="entry name" value="TRAF domain-like"/>
    <property type="match status" value="1"/>
</dbReference>
<dbReference type="GO" id="GO:0008270">
    <property type="term" value="F:zinc ion binding"/>
    <property type="evidence" value="ECO:0007669"/>
    <property type="project" value="UniProtKB-KW"/>
</dbReference>
<evidence type="ECO:0000313" key="15">
    <source>
        <dbReference type="Proteomes" id="UP000807115"/>
    </source>
</evidence>
<keyword evidence="6" id="KW-0479">Metal-binding</keyword>
<evidence type="ECO:0000256" key="7">
    <source>
        <dbReference type="ARBA" id="ARBA00022771"/>
    </source>
</evidence>
<evidence type="ECO:0000256" key="5">
    <source>
        <dbReference type="ARBA" id="ARBA00022679"/>
    </source>
</evidence>
<proteinExistence type="inferred from homology"/>
<dbReference type="InterPro" id="IPR049548">
    <property type="entry name" value="Sina-like_RING"/>
</dbReference>
<reference evidence="14" key="1">
    <citation type="journal article" date="2019" name="BMC Genomics">
        <title>A new reference genome for Sorghum bicolor reveals high levels of sequence similarity between sweet and grain genotypes: implications for the genetics of sugar metabolism.</title>
        <authorList>
            <person name="Cooper E.A."/>
            <person name="Brenton Z.W."/>
            <person name="Flinn B.S."/>
            <person name="Jenkins J."/>
            <person name="Shu S."/>
            <person name="Flowers D."/>
            <person name="Luo F."/>
            <person name="Wang Y."/>
            <person name="Xia P."/>
            <person name="Barry K."/>
            <person name="Daum C."/>
            <person name="Lipzen A."/>
            <person name="Yoshinaga Y."/>
            <person name="Schmutz J."/>
            <person name="Saski C."/>
            <person name="Vermerris W."/>
            <person name="Kresovich S."/>
        </authorList>
    </citation>
    <scope>NUCLEOTIDE SEQUENCE</scope>
</reference>
<evidence type="ECO:0000256" key="2">
    <source>
        <dbReference type="ARBA" id="ARBA00004906"/>
    </source>
</evidence>
<dbReference type="EMBL" id="CM027688">
    <property type="protein sequence ID" value="KAG0517011.1"/>
    <property type="molecule type" value="Genomic_DNA"/>
</dbReference>
<evidence type="ECO:0000256" key="1">
    <source>
        <dbReference type="ARBA" id="ARBA00000900"/>
    </source>
</evidence>
<accession>A0A921QB39</accession>
<protein>
    <recommendedName>
        <fullName evidence="4">RING-type E3 ubiquitin transferase</fullName>
        <ecNumber evidence="4">2.3.2.27</ecNumber>
    </recommendedName>
</protein>
<evidence type="ECO:0000256" key="10">
    <source>
        <dbReference type="PROSITE-ProRule" id="PRU00455"/>
    </source>
</evidence>
<feature type="compositionally biased region" description="Low complexity" evidence="11">
    <location>
        <begin position="159"/>
        <end position="171"/>
    </location>
</feature>
<dbReference type="EC" id="2.3.2.27" evidence="4"/>
<evidence type="ECO:0000259" key="12">
    <source>
        <dbReference type="PROSITE" id="PS50089"/>
    </source>
</evidence>
<feature type="compositionally biased region" description="Basic and acidic residues" evidence="11">
    <location>
        <begin position="58"/>
        <end position="67"/>
    </location>
</feature>
<comment type="similarity">
    <text evidence="3">Belongs to the SINA (Seven in absentia) family.</text>
</comment>
<dbReference type="PROSITE" id="PS50089">
    <property type="entry name" value="ZF_RING_2"/>
    <property type="match status" value="1"/>
</dbReference>
<name>A0A921QB39_SORBI</name>
<comment type="catalytic activity">
    <reaction evidence="1">
        <text>S-ubiquitinyl-[E2 ubiquitin-conjugating enzyme]-L-cysteine + [acceptor protein]-L-lysine = [E2 ubiquitin-conjugating enzyme]-L-cysteine + N(6)-ubiquitinyl-[acceptor protein]-L-lysine.</text>
        <dbReference type="EC" id="2.3.2.27"/>
    </reaction>
</comment>
<comment type="caution">
    <text evidence="14">The sequence shown here is derived from an EMBL/GenBank/DDBJ whole genome shotgun (WGS) entry which is preliminary data.</text>
</comment>
<dbReference type="InterPro" id="IPR013083">
    <property type="entry name" value="Znf_RING/FYVE/PHD"/>
</dbReference>
<evidence type="ECO:0000256" key="8">
    <source>
        <dbReference type="ARBA" id="ARBA00022786"/>
    </source>
</evidence>
<feature type="domain" description="SIAH-type" evidence="13">
    <location>
        <begin position="244"/>
        <end position="303"/>
    </location>
</feature>
<gene>
    <name evidence="14" type="ORF">BDA96_09G051100</name>
</gene>
<keyword evidence="9" id="KW-0862">Zinc</keyword>
<dbReference type="GO" id="GO:0061630">
    <property type="term" value="F:ubiquitin protein ligase activity"/>
    <property type="evidence" value="ECO:0007669"/>
    <property type="project" value="UniProtKB-EC"/>
</dbReference>
<comment type="pathway">
    <text evidence="2">Protein modification; protein ubiquitination.</text>
</comment>
<sequence>MGDVRRPILYSSQRRWRTWSSVAERGESSLSRKRARSRPPPPRLPLRYYYSDDVVVDDGSHGRSHDDDYGEEEEDEEQIRTEDDRYPSRGDVFSGGFDADDAVEAGGAVEEQLPPEDEDSGDDDRPLSSVVARAHTLVHRRSISTAPASMPAPAPPESSPTSSSSSSSDSSSVIKNVTVENSSAFDCSICYLPLKSPIFQCPVGHVVCSPCHDKLRQATNCHVCRVPIPGGYFRCNAMEKVVDSIRVPCPHAAHGCAERMAYHDRDGHARTCAHKPCHCPGEGCGFSGSVQTTLLEHFAAVHGWPCSAGTATGMSGFVVSLRKGFNVVVVTAGADDCGTTTTTTEQQYTLVLNVEQAAPVCNTITAFCIHPSHTGTVTVRLSYYRWYRWWRLDSDCCHRRQYAQSSQLDVVCTDLSNGMPGPSSCFPLLVPRWSAPGGEDDEDIRVTVNYIRGN</sequence>
<dbReference type="CDD" id="cd16571">
    <property type="entry name" value="RING-HC_SIAHs"/>
    <property type="match status" value="1"/>
</dbReference>
<feature type="region of interest" description="Disordered" evidence="11">
    <location>
        <begin position="20"/>
        <end position="100"/>
    </location>
</feature>
<organism evidence="14 15">
    <name type="scientific">Sorghum bicolor</name>
    <name type="common">Sorghum</name>
    <name type="synonym">Sorghum vulgare</name>
    <dbReference type="NCBI Taxonomy" id="4558"/>
    <lineage>
        <taxon>Eukaryota</taxon>
        <taxon>Viridiplantae</taxon>
        <taxon>Streptophyta</taxon>
        <taxon>Embryophyta</taxon>
        <taxon>Tracheophyta</taxon>
        <taxon>Spermatophyta</taxon>
        <taxon>Magnoliopsida</taxon>
        <taxon>Liliopsida</taxon>
        <taxon>Poales</taxon>
        <taxon>Poaceae</taxon>
        <taxon>PACMAD clade</taxon>
        <taxon>Panicoideae</taxon>
        <taxon>Andropogonodae</taxon>
        <taxon>Andropogoneae</taxon>
        <taxon>Sorghinae</taxon>
        <taxon>Sorghum</taxon>
    </lineage>
</organism>
<evidence type="ECO:0000256" key="6">
    <source>
        <dbReference type="ARBA" id="ARBA00022723"/>
    </source>
</evidence>
<dbReference type="PROSITE" id="PS51081">
    <property type="entry name" value="ZF_SIAH"/>
    <property type="match status" value="1"/>
</dbReference>
<evidence type="ECO:0000313" key="14">
    <source>
        <dbReference type="EMBL" id="KAG0517011.1"/>
    </source>
</evidence>